<protein>
    <submittedName>
        <fullName evidence="4">Putative Response regulator receiver protein</fullName>
    </submittedName>
</protein>
<proteinExistence type="predicted"/>
<dbReference type="PANTHER" id="PTHR44591:SF25">
    <property type="entry name" value="CHEMOTAXIS TWO-COMPONENT RESPONSE REGULATOR"/>
    <property type="match status" value="1"/>
</dbReference>
<dbReference type="EMBL" id="LO017727">
    <property type="protein sequence ID" value="CRH06882.1"/>
    <property type="molecule type" value="Genomic_DNA"/>
</dbReference>
<dbReference type="SUPFAM" id="SSF52172">
    <property type="entry name" value="CheY-like"/>
    <property type="match status" value="1"/>
</dbReference>
<dbReference type="InterPro" id="IPR011006">
    <property type="entry name" value="CheY-like_superfamily"/>
</dbReference>
<dbReference type="SMART" id="SM00448">
    <property type="entry name" value="REC"/>
    <property type="match status" value="1"/>
</dbReference>
<accession>A0A1S7LIU7</accession>
<organism evidence="4">
    <name type="scientific">Magnetococcus massalia (strain MO-1)</name>
    <dbReference type="NCBI Taxonomy" id="451514"/>
    <lineage>
        <taxon>Bacteria</taxon>
        <taxon>Pseudomonadati</taxon>
        <taxon>Pseudomonadota</taxon>
        <taxon>Magnetococcia</taxon>
        <taxon>Magnetococcales</taxon>
        <taxon>Magnetococcaceae</taxon>
        <taxon>Magnetococcus</taxon>
    </lineage>
</organism>
<dbReference type="GO" id="GO:0000160">
    <property type="term" value="P:phosphorelay signal transduction system"/>
    <property type="evidence" value="ECO:0007669"/>
    <property type="project" value="InterPro"/>
</dbReference>
<dbReference type="PANTHER" id="PTHR44591">
    <property type="entry name" value="STRESS RESPONSE REGULATOR PROTEIN 1"/>
    <property type="match status" value="1"/>
</dbReference>
<dbReference type="InterPro" id="IPR001789">
    <property type="entry name" value="Sig_transdc_resp-reg_receiver"/>
</dbReference>
<name>A0A1S7LIU7_MAGMO</name>
<dbReference type="Pfam" id="PF00072">
    <property type="entry name" value="Response_reg"/>
    <property type="match status" value="1"/>
</dbReference>
<dbReference type="InterPro" id="IPR050595">
    <property type="entry name" value="Bact_response_regulator"/>
</dbReference>
<dbReference type="PROSITE" id="PS50110">
    <property type="entry name" value="RESPONSE_REGULATORY"/>
    <property type="match status" value="1"/>
</dbReference>
<feature type="domain" description="Response regulatory" evidence="3">
    <location>
        <begin position="3"/>
        <end position="121"/>
    </location>
</feature>
<sequence>MGKILIADRKQAVYNRLRSPMEHAGYTVHNSDNLWDALALQAAEPIQAVIIDLSMPEMVGWMLLRSIRTQGSWPLRIALVDADPGFDRNQMLSTACRAGADCALQRHVTAQTLIDTLQTRLSDVKGEQAEAHQGSIAVEFDTRNPMVFRSAHMVKADHC</sequence>
<evidence type="ECO:0000259" key="3">
    <source>
        <dbReference type="PROSITE" id="PS50110"/>
    </source>
</evidence>
<keyword evidence="1 2" id="KW-0597">Phosphoprotein</keyword>
<gene>
    <name evidence="4" type="ORF">MAGMO_2730</name>
</gene>
<dbReference type="Gene3D" id="3.40.50.2300">
    <property type="match status" value="1"/>
</dbReference>
<dbReference type="AlphaFoldDB" id="A0A1S7LIU7"/>
<reference evidence="4" key="1">
    <citation type="submission" date="2015-04" db="EMBL/GenBank/DDBJ databases">
        <authorList>
            <person name="Syromyatnikov M.Y."/>
            <person name="Popov V.N."/>
        </authorList>
    </citation>
    <scope>NUCLEOTIDE SEQUENCE</scope>
    <source>
        <strain evidence="4">MO-1</strain>
    </source>
</reference>
<evidence type="ECO:0000256" key="2">
    <source>
        <dbReference type="PROSITE-ProRule" id="PRU00169"/>
    </source>
</evidence>
<evidence type="ECO:0000256" key="1">
    <source>
        <dbReference type="ARBA" id="ARBA00022553"/>
    </source>
</evidence>
<evidence type="ECO:0000313" key="4">
    <source>
        <dbReference type="EMBL" id="CRH06882.1"/>
    </source>
</evidence>
<feature type="modified residue" description="4-aspartylphosphate" evidence="2">
    <location>
        <position position="52"/>
    </location>
</feature>